<accession>A0A4U1B8J0</accession>
<sequence length="936" mass="103228">MSNDILALKCELLLIREQLNQQLDGIEKRLDDLTEKGHQNVVTETASPQQLSVQADTNPVNTAPGNNSAAEQSGQSTIQEADCSQPAPWSFLATILRSLLSVLFDWFAPVRNIYRSYQQRGLLGIFILTVIGIGLTLSGFGYLMQLVIDQMGAGAKSLLMAGAAAGVIGIGIGLKLKTIHHEFASAIIALGVLLGYSTVYFSGSVYELIPQLAILILYLGVALLCHFLAYVFDTKIVAAMGIIGIATMPILSDSIHIDTDYYLASLIFVGCSSLILAYRIVGQWLAHLTLAFVVASIEWLIGPESLSISGWFISVFYLMFYAYTLLSLLKQKSSVQKNLIFLAAVFGSTILLFLQTTDISSWQVTTLFLINTLIALGTSVLLHKLYRSLAPFYILLTAAWAAFSIISLFSQAYWGIGWAAEGLLLLYLGQRYQLSATINQGQALTAIAMLFCGFALAPYFPLPALQTIDGWSISIVMLIALSGWRYLLGYSESFDPPTRQYVKPAVQLLEMVWLSILVISASHLLIGNWTGVIILLLQIGLLFRAKRISHSGIELFAAALILVSLSYAYQGALLAESFRFTHLPWFAKFAVISAFLQLWLWSAFYRKFQPNSRYRAFSEHARILFYMLIPVCWLGTAVRRLELDVLAVIWLSPLTALLISKYVKHDFLVKEVKVLIFLASLAVVLGIGIVDPILSVIALTGITGVYLLAWYFNNRYPSNLYHFVVIIGIISMGLALPNLIGSVADSLLFGIISASLYWTVCLNLSQESGYLRTIKTLTQIINVLLLVCAWVLIDSNPLYATVPCLLVAGILYRRAERFETSDIGIRLHGNLTVPLNSIFAITYVLVLLAISGFRADLLIAPVMAVHGAAILFLKARTPQTIKFSFTLIFLGIAKLSLIDAANALLWQKVILFMGIGIFILVASFWYQKAIKTVTRA</sequence>
<feature type="transmembrane region" description="Helical" evidence="2">
    <location>
        <begin position="362"/>
        <end position="382"/>
    </location>
</feature>
<dbReference type="RefSeq" id="WP_136734655.1">
    <property type="nucleotide sequence ID" value="NZ_SWDB01000007.1"/>
</dbReference>
<protein>
    <submittedName>
        <fullName evidence="3">DUF2339 domain-containing protein</fullName>
    </submittedName>
</protein>
<feature type="transmembrane region" description="Helical" evidence="2">
    <location>
        <begin position="389"/>
        <end position="406"/>
    </location>
</feature>
<feature type="transmembrane region" description="Helical" evidence="2">
    <location>
        <begin position="122"/>
        <end position="145"/>
    </location>
</feature>
<feature type="transmembrane region" description="Helical" evidence="2">
    <location>
        <begin position="696"/>
        <end position="713"/>
    </location>
</feature>
<dbReference type="Pfam" id="PF10101">
    <property type="entry name" value="DUF2339"/>
    <property type="match status" value="1"/>
</dbReference>
<reference evidence="3 4" key="1">
    <citation type="submission" date="2019-04" db="EMBL/GenBank/DDBJ databases">
        <title>Thalassotalea guangxiensis sp. nov., isolated from sediment of the coastal wetland.</title>
        <authorList>
            <person name="Zheng S."/>
            <person name="Zhang D."/>
        </authorList>
    </citation>
    <scope>NUCLEOTIDE SEQUENCE [LARGE SCALE GENOMIC DNA]</scope>
    <source>
        <strain evidence="3 4">ZS-4</strain>
    </source>
</reference>
<feature type="transmembrane region" description="Helical" evidence="2">
    <location>
        <begin position="441"/>
        <end position="462"/>
    </location>
</feature>
<dbReference type="InterPro" id="IPR019286">
    <property type="entry name" value="DUF2339_TM"/>
</dbReference>
<feature type="transmembrane region" description="Helical" evidence="2">
    <location>
        <begin position="308"/>
        <end position="326"/>
    </location>
</feature>
<organism evidence="3 4">
    <name type="scientific">Thalassotalea mangrovi</name>
    <dbReference type="NCBI Taxonomy" id="2572245"/>
    <lineage>
        <taxon>Bacteria</taxon>
        <taxon>Pseudomonadati</taxon>
        <taxon>Pseudomonadota</taxon>
        <taxon>Gammaproteobacteria</taxon>
        <taxon>Alteromonadales</taxon>
        <taxon>Colwelliaceae</taxon>
        <taxon>Thalassotalea</taxon>
    </lineage>
</organism>
<feature type="transmembrane region" description="Helical" evidence="2">
    <location>
        <begin position="672"/>
        <end position="690"/>
    </location>
</feature>
<keyword evidence="4" id="KW-1185">Reference proteome</keyword>
<feature type="transmembrane region" description="Helical" evidence="2">
    <location>
        <begin position="720"/>
        <end position="740"/>
    </location>
</feature>
<feature type="transmembrane region" description="Helical" evidence="2">
    <location>
        <begin position="904"/>
        <end position="926"/>
    </location>
</feature>
<feature type="region of interest" description="Disordered" evidence="1">
    <location>
        <begin position="44"/>
        <end position="79"/>
    </location>
</feature>
<evidence type="ECO:0000313" key="3">
    <source>
        <dbReference type="EMBL" id="TKB46588.1"/>
    </source>
</evidence>
<feature type="transmembrane region" description="Helical" evidence="2">
    <location>
        <begin position="776"/>
        <end position="793"/>
    </location>
</feature>
<name>A0A4U1B8J0_9GAMM</name>
<feature type="transmembrane region" description="Helical" evidence="2">
    <location>
        <begin position="746"/>
        <end position="764"/>
    </location>
</feature>
<comment type="caution">
    <text evidence="3">The sequence shown here is derived from an EMBL/GenBank/DDBJ whole genome shotgun (WGS) entry which is preliminary data.</text>
</comment>
<evidence type="ECO:0000256" key="1">
    <source>
        <dbReference type="SAM" id="MobiDB-lite"/>
    </source>
</evidence>
<feature type="transmembrane region" description="Helical" evidence="2">
    <location>
        <begin position="208"/>
        <end position="229"/>
    </location>
</feature>
<feature type="transmembrane region" description="Helical" evidence="2">
    <location>
        <begin position="585"/>
        <end position="602"/>
    </location>
</feature>
<feature type="transmembrane region" description="Helical" evidence="2">
    <location>
        <begin position="623"/>
        <end position="639"/>
    </location>
</feature>
<feature type="transmembrane region" description="Helical" evidence="2">
    <location>
        <begin position="525"/>
        <end position="543"/>
    </location>
</feature>
<proteinExistence type="predicted"/>
<gene>
    <name evidence="3" type="ORF">E8M12_03270</name>
</gene>
<feature type="transmembrane region" description="Helical" evidence="2">
    <location>
        <begin position="157"/>
        <end position="176"/>
    </location>
</feature>
<feature type="transmembrane region" description="Helical" evidence="2">
    <location>
        <begin position="285"/>
        <end position="302"/>
    </location>
</feature>
<feature type="transmembrane region" description="Helical" evidence="2">
    <location>
        <begin position="827"/>
        <end position="851"/>
    </location>
</feature>
<feature type="transmembrane region" description="Helical" evidence="2">
    <location>
        <begin position="261"/>
        <end position="278"/>
    </location>
</feature>
<evidence type="ECO:0000256" key="2">
    <source>
        <dbReference type="SAM" id="Phobius"/>
    </source>
</evidence>
<evidence type="ECO:0000313" key="4">
    <source>
        <dbReference type="Proteomes" id="UP000307999"/>
    </source>
</evidence>
<feature type="transmembrane region" description="Helical" evidence="2">
    <location>
        <begin position="555"/>
        <end position="573"/>
    </location>
</feature>
<keyword evidence="2" id="KW-0472">Membrane</keyword>
<feature type="transmembrane region" description="Helical" evidence="2">
    <location>
        <begin position="183"/>
        <end position="202"/>
    </location>
</feature>
<feature type="transmembrane region" description="Helical" evidence="2">
    <location>
        <begin position="236"/>
        <end position="255"/>
    </location>
</feature>
<dbReference type="AlphaFoldDB" id="A0A4U1B8J0"/>
<keyword evidence="2" id="KW-0812">Transmembrane</keyword>
<dbReference type="OrthoDB" id="6379269at2"/>
<feature type="transmembrane region" description="Helical" evidence="2">
    <location>
        <begin position="468"/>
        <end position="488"/>
    </location>
</feature>
<dbReference type="PANTHER" id="PTHR38434">
    <property type="entry name" value="BLL2549 PROTEIN"/>
    <property type="match status" value="1"/>
</dbReference>
<dbReference type="EMBL" id="SWDB01000007">
    <property type="protein sequence ID" value="TKB46588.1"/>
    <property type="molecule type" value="Genomic_DNA"/>
</dbReference>
<feature type="transmembrane region" description="Helical" evidence="2">
    <location>
        <begin position="338"/>
        <end position="356"/>
    </location>
</feature>
<feature type="transmembrane region" description="Helical" evidence="2">
    <location>
        <begin position="880"/>
        <end position="898"/>
    </location>
</feature>
<dbReference type="Proteomes" id="UP000307999">
    <property type="component" value="Unassembled WGS sequence"/>
</dbReference>
<dbReference type="PANTHER" id="PTHR38434:SF1">
    <property type="entry name" value="BLL2549 PROTEIN"/>
    <property type="match status" value="1"/>
</dbReference>
<keyword evidence="2" id="KW-1133">Transmembrane helix</keyword>
<feature type="transmembrane region" description="Helical" evidence="2">
    <location>
        <begin position="645"/>
        <end position="663"/>
    </location>
</feature>